<dbReference type="Pfam" id="PF15193">
    <property type="entry name" value="FAM24"/>
    <property type="match status" value="1"/>
</dbReference>
<keyword evidence="3" id="KW-0964">Secreted</keyword>
<evidence type="ECO:0000256" key="3">
    <source>
        <dbReference type="ARBA" id="ARBA00022525"/>
    </source>
</evidence>
<dbReference type="AlphaFoldDB" id="A0ABD2DQM3"/>
<dbReference type="EMBL" id="JBFSEQ010000008">
    <property type="protein sequence ID" value="KAL2769149.1"/>
    <property type="molecule type" value="Genomic_DNA"/>
</dbReference>
<evidence type="ECO:0000256" key="2">
    <source>
        <dbReference type="ARBA" id="ARBA00007386"/>
    </source>
</evidence>
<evidence type="ECO:0000313" key="6">
    <source>
        <dbReference type="EMBL" id="KAL2769149.1"/>
    </source>
</evidence>
<name>A0ABD2DQM3_DAUMA</name>
<dbReference type="PANTHER" id="PTHR35860:SF1">
    <property type="entry name" value="PROTEIN FAM24A"/>
    <property type="match status" value="1"/>
</dbReference>
<accession>A0ABD2DQM3</accession>
<evidence type="ECO:0000256" key="5">
    <source>
        <dbReference type="SAM" id="Phobius"/>
    </source>
</evidence>
<gene>
    <name evidence="6" type="ORF">WCI35_021894</name>
</gene>
<evidence type="ECO:0000313" key="7">
    <source>
        <dbReference type="Proteomes" id="UP001610411"/>
    </source>
</evidence>
<keyword evidence="4" id="KW-0732">Signal</keyword>
<protein>
    <submittedName>
        <fullName evidence="6">Protein FAM24A</fullName>
    </submittedName>
</protein>
<sequence>VSKMFDLRTKIMIGIGSSLLIATIVLISIVLCLYIKVSKALKAAKEPDALAVKSNNLAKLCWVQNARAKTNTTESCPMLQCCDGCRMYADFDSLPPCCCDINEGL</sequence>
<organism evidence="6 7">
    <name type="scientific">Daubentonia madagascariensis</name>
    <name type="common">Aye-aye</name>
    <name type="synonym">Sciurus madagascariensis</name>
    <dbReference type="NCBI Taxonomy" id="31869"/>
    <lineage>
        <taxon>Eukaryota</taxon>
        <taxon>Metazoa</taxon>
        <taxon>Chordata</taxon>
        <taxon>Craniata</taxon>
        <taxon>Vertebrata</taxon>
        <taxon>Euteleostomi</taxon>
        <taxon>Mammalia</taxon>
        <taxon>Eutheria</taxon>
        <taxon>Euarchontoglires</taxon>
        <taxon>Primates</taxon>
        <taxon>Strepsirrhini</taxon>
        <taxon>Chiromyiformes</taxon>
        <taxon>Daubentoniidae</taxon>
        <taxon>Daubentonia</taxon>
    </lineage>
</organism>
<keyword evidence="5" id="KW-0472">Membrane</keyword>
<evidence type="ECO:0000256" key="4">
    <source>
        <dbReference type="ARBA" id="ARBA00022729"/>
    </source>
</evidence>
<proteinExistence type="inferred from homology"/>
<dbReference type="GO" id="GO:0005576">
    <property type="term" value="C:extracellular region"/>
    <property type="evidence" value="ECO:0007669"/>
    <property type="project" value="UniProtKB-SubCell"/>
</dbReference>
<feature type="transmembrane region" description="Helical" evidence="5">
    <location>
        <begin position="12"/>
        <end position="35"/>
    </location>
</feature>
<comment type="caution">
    <text evidence="6">The sequence shown here is derived from an EMBL/GenBank/DDBJ whole genome shotgun (WGS) entry which is preliminary data.</text>
</comment>
<keyword evidence="5" id="KW-1133">Transmembrane helix</keyword>
<keyword evidence="7" id="KW-1185">Reference proteome</keyword>
<dbReference type="Proteomes" id="UP001610411">
    <property type="component" value="Unassembled WGS sequence"/>
</dbReference>
<feature type="non-terminal residue" evidence="6">
    <location>
        <position position="1"/>
    </location>
</feature>
<dbReference type="PANTHER" id="PTHR35860">
    <property type="entry name" value="PROTEIN FAM24B"/>
    <property type="match status" value="1"/>
</dbReference>
<keyword evidence="5" id="KW-0812">Transmembrane</keyword>
<comment type="similarity">
    <text evidence="2">Belongs to the FAM24 family.</text>
</comment>
<comment type="subcellular location">
    <subcellularLocation>
        <location evidence="1">Secreted</location>
    </subcellularLocation>
</comment>
<dbReference type="InterPro" id="IPR028122">
    <property type="entry name" value="FAM24"/>
</dbReference>
<evidence type="ECO:0000256" key="1">
    <source>
        <dbReference type="ARBA" id="ARBA00004613"/>
    </source>
</evidence>
<reference evidence="6 7" key="1">
    <citation type="journal article" date="2024" name="G3 (Bethesda)">
        <title>A hybrid genome assembly of the endangered aye-aye (Daubentonia madagascariensis).</title>
        <authorList>
            <person name="Versoza C.J."/>
            <person name="Pfeifer S.P."/>
        </authorList>
    </citation>
    <scope>NUCLEOTIDE SEQUENCE [LARGE SCALE GENOMIC DNA]</scope>
    <source>
        <strain evidence="6">6821</strain>
    </source>
</reference>